<evidence type="ECO:0000313" key="2">
    <source>
        <dbReference type="EMBL" id="MDY0395848.1"/>
    </source>
</evidence>
<keyword evidence="1" id="KW-1133">Transmembrane helix</keyword>
<sequence>MKGKLLILIIVVVILIAVAFSYWLLQTMIKDEHQLHSSGQVSYNTLTVADDTFAAANLY</sequence>
<dbReference type="RefSeq" id="WP_390352168.1">
    <property type="nucleotide sequence ID" value="NZ_JBHUIZ010000003.1"/>
</dbReference>
<keyword evidence="1" id="KW-0472">Membrane</keyword>
<name>A0ABU5CAI4_9BACI</name>
<feature type="transmembrane region" description="Helical" evidence="1">
    <location>
        <begin position="6"/>
        <end position="25"/>
    </location>
</feature>
<comment type="caution">
    <text evidence="2">The sequence shown here is derived from an EMBL/GenBank/DDBJ whole genome shotgun (WGS) entry which is preliminary data.</text>
</comment>
<organism evidence="2 3">
    <name type="scientific">Tigheibacillus halophilus</name>
    <dbReference type="NCBI Taxonomy" id="361280"/>
    <lineage>
        <taxon>Bacteria</taxon>
        <taxon>Bacillati</taxon>
        <taxon>Bacillota</taxon>
        <taxon>Bacilli</taxon>
        <taxon>Bacillales</taxon>
        <taxon>Bacillaceae</taxon>
        <taxon>Tigheibacillus</taxon>
    </lineage>
</organism>
<reference evidence="2 3" key="1">
    <citation type="submission" date="2023-10" db="EMBL/GenBank/DDBJ databases">
        <title>Virgibacillus halophilus 5B73C genome.</title>
        <authorList>
            <person name="Miliotis G."/>
            <person name="Sengupta P."/>
            <person name="Hameed A."/>
            <person name="Chuvochina M."/>
            <person name="Mcdonagh F."/>
            <person name="Simpson A.C."/>
            <person name="Singh N.K."/>
            <person name="Rekha P.D."/>
            <person name="Raman K."/>
            <person name="Hugenholtz P."/>
            <person name="Venkateswaran K."/>
        </authorList>
    </citation>
    <scope>NUCLEOTIDE SEQUENCE [LARGE SCALE GENOMIC DNA]</scope>
    <source>
        <strain evidence="2 3">5B73C</strain>
    </source>
</reference>
<dbReference type="EMBL" id="JAWDIP010000004">
    <property type="protein sequence ID" value="MDY0395848.1"/>
    <property type="molecule type" value="Genomic_DNA"/>
</dbReference>
<accession>A0ABU5CAI4</accession>
<dbReference type="Proteomes" id="UP001281447">
    <property type="component" value="Unassembled WGS sequence"/>
</dbReference>
<evidence type="ECO:0000313" key="3">
    <source>
        <dbReference type="Proteomes" id="UP001281447"/>
    </source>
</evidence>
<protein>
    <submittedName>
        <fullName evidence="2">Uncharacterized protein</fullName>
    </submittedName>
</protein>
<proteinExistence type="predicted"/>
<keyword evidence="1" id="KW-0812">Transmembrane</keyword>
<keyword evidence="3" id="KW-1185">Reference proteome</keyword>
<gene>
    <name evidence="2" type="ORF">RWE15_17475</name>
</gene>
<evidence type="ECO:0000256" key="1">
    <source>
        <dbReference type="SAM" id="Phobius"/>
    </source>
</evidence>